<dbReference type="PANTHER" id="PTHR36302">
    <property type="entry name" value="BLR7088 PROTEIN"/>
    <property type="match status" value="1"/>
</dbReference>
<gene>
    <name evidence="2" type="ORF">ACFSF0_07865</name>
</gene>
<dbReference type="SUPFAM" id="SSF110087">
    <property type="entry name" value="DR1885-like metal-binding protein"/>
    <property type="match status" value="1"/>
</dbReference>
<keyword evidence="1" id="KW-0732">Signal</keyword>
<dbReference type="Pfam" id="PF04314">
    <property type="entry name" value="PCuAC"/>
    <property type="match status" value="1"/>
</dbReference>
<evidence type="ECO:0000256" key="1">
    <source>
        <dbReference type="SAM" id="SignalP"/>
    </source>
</evidence>
<reference evidence="3" key="1">
    <citation type="journal article" date="2019" name="Int. J. Syst. Evol. Microbiol.">
        <title>The Global Catalogue of Microorganisms (GCM) 10K type strain sequencing project: providing services to taxonomists for standard genome sequencing and annotation.</title>
        <authorList>
            <consortium name="The Broad Institute Genomics Platform"/>
            <consortium name="The Broad Institute Genome Sequencing Center for Infectious Disease"/>
            <person name="Wu L."/>
            <person name="Ma J."/>
        </authorList>
    </citation>
    <scope>NUCLEOTIDE SEQUENCE [LARGE SCALE GENOMIC DNA]</scope>
    <source>
        <strain evidence="3">LMG 29247</strain>
    </source>
</reference>
<evidence type="ECO:0000313" key="3">
    <source>
        <dbReference type="Proteomes" id="UP001597304"/>
    </source>
</evidence>
<evidence type="ECO:0000313" key="2">
    <source>
        <dbReference type="EMBL" id="MFD1710519.1"/>
    </source>
</evidence>
<accession>A0ABW4KR27</accession>
<comment type="caution">
    <text evidence="2">The sequence shown here is derived from an EMBL/GenBank/DDBJ whole genome shotgun (WGS) entry which is preliminary data.</text>
</comment>
<dbReference type="EMBL" id="JBHUEJ010000016">
    <property type="protein sequence ID" value="MFD1710519.1"/>
    <property type="molecule type" value="Genomic_DNA"/>
</dbReference>
<dbReference type="Proteomes" id="UP001597304">
    <property type="component" value="Unassembled WGS sequence"/>
</dbReference>
<dbReference type="Gene3D" id="2.60.40.1890">
    <property type="entry name" value="PCu(A)C copper chaperone"/>
    <property type="match status" value="1"/>
</dbReference>
<dbReference type="InterPro" id="IPR036182">
    <property type="entry name" value="PCuAC_sf"/>
</dbReference>
<keyword evidence="3" id="KW-1185">Reference proteome</keyword>
<organism evidence="2 3">
    <name type="scientific">Ottowia flava</name>
    <dbReference type="NCBI Taxonomy" id="2675430"/>
    <lineage>
        <taxon>Bacteria</taxon>
        <taxon>Pseudomonadati</taxon>
        <taxon>Pseudomonadota</taxon>
        <taxon>Betaproteobacteria</taxon>
        <taxon>Burkholderiales</taxon>
        <taxon>Comamonadaceae</taxon>
        <taxon>Ottowia</taxon>
    </lineage>
</organism>
<dbReference type="RefSeq" id="WP_147912642.1">
    <property type="nucleotide sequence ID" value="NZ_JBHUEJ010000016.1"/>
</dbReference>
<proteinExistence type="predicted"/>
<feature type="signal peptide" evidence="1">
    <location>
        <begin position="1"/>
        <end position="25"/>
    </location>
</feature>
<dbReference type="InterPro" id="IPR007410">
    <property type="entry name" value="LpqE-like"/>
</dbReference>
<feature type="chain" id="PRO_5047541491" evidence="1">
    <location>
        <begin position="26"/>
        <end position="178"/>
    </location>
</feature>
<dbReference type="PANTHER" id="PTHR36302:SF1">
    <property type="entry name" value="COPPER CHAPERONE PCU(A)C"/>
    <property type="match status" value="1"/>
</dbReference>
<protein>
    <submittedName>
        <fullName evidence="2">Copper chaperone PCu(A)C</fullName>
    </submittedName>
</protein>
<name>A0ABW4KR27_9BURK</name>
<sequence>MTFLRIPLRVLASVGLFAGSLTAWAQSPATAAPATSAVAQAEAVRVTDAWARASVPGQKATGAFMTLTAATPMQLVGVATDVAGVAEVHEMAMQGEVMRMRAIGSLALPAGKPVELKPGGYHLMLMDLKHPLKAGETVPLTLTWRDAQGQESRTDLKVPVRAAATAPASPGHGGGHKH</sequence>
<dbReference type="InterPro" id="IPR058248">
    <property type="entry name" value="Lxx211020-like"/>
</dbReference>